<gene>
    <name evidence="1" type="ORF">RHTO0S_03e01508g</name>
</gene>
<dbReference type="Gene3D" id="3.40.50.1000">
    <property type="entry name" value="HAD superfamily/HAD-like"/>
    <property type="match status" value="1"/>
</dbReference>
<proteinExistence type="predicted"/>
<name>A0A061ATG7_RHOTO</name>
<dbReference type="EMBL" id="LK052938">
    <property type="protein sequence ID" value="CDR37976.1"/>
    <property type="molecule type" value="Genomic_DNA"/>
</dbReference>
<organism evidence="1">
    <name type="scientific">Rhodotorula toruloides</name>
    <name type="common">Yeast</name>
    <name type="synonym">Rhodosporidium toruloides</name>
    <dbReference type="NCBI Taxonomy" id="5286"/>
    <lineage>
        <taxon>Eukaryota</taxon>
        <taxon>Fungi</taxon>
        <taxon>Dikarya</taxon>
        <taxon>Basidiomycota</taxon>
        <taxon>Pucciniomycotina</taxon>
        <taxon>Microbotryomycetes</taxon>
        <taxon>Sporidiobolales</taxon>
        <taxon>Sporidiobolaceae</taxon>
        <taxon>Rhodotorula</taxon>
    </lineage>
</organism>
<protein>
    <submittedName>
        <fullName evidence="1">RHTO0S03e01508g1_1</fullName>
    </submittedName>
</protein>
<dbReference type="InterPro" id="IPR023214">
    <property type="entry name" value="HAD_sf"/>
</dbReference>
<reference evidence="1" key="1">
    <citation type="journal article" date="2014" name="Genome Announc.">
        <title>Draft genome sequence of Rhodosporidium toruloides CECT1137, an oleaginous yeast of biotechnological interest.</title>
        <authorList>
            <person name="Morin N."/>
            <person name="Calcas X."/>
            <person name="Devillers H."/>
            <person name="Durrens P."/>
            <person name="Sherman D.J."/>
            <person name="Nicaud J.-M."/>
            <person name="Neuveglise C."/>
        </authorList>
    </citation>
    <scope>NUCLEOTIDE SEQUENCE</scope>
    <source>
        <strain evidence="1">CECT1137</strain>
    </source>
</reference>
<evidence type="ECO:0000313" key="1">
    <source>
        <dbReference type="EMBL" id="CDR37976.1"/>
    </source>
</evidence>
<dbReference type="OrthoDB" id="1711508at2759"/>
<dbReference type="AlphaFoldDB" id="A0A061ATG7"/>
<sequence>MSTPIVFASAPSRSRSLFGDQEQDDMSKLLGLALNQRKSALPSREVEGLRKMLGGTSLGGTSLGGTGLSKDCDCGACPYCRGVMDASYDKARRNLRREAPVAPLSGAATPSSSYLRRAAVPSKFTTDVRPLVVIAIDGVLDAPLPYHLQGGYDDVLSRPYLRTFFDYLLSRESPYCFCFYSSLPRKQALRTLEELNLPTGGPERDERDGCVGLFAADDTHPNFGGKGIKDLEVIWKELEKEEGIRWGVENTVVITCRDEFPLQPFNYILCPETEYLSSVAPADDIFLLLAIACLKDLETESNFAAHIKEFDWHKPQIWSSRDEHSVNERNSYLLLAVRTCAVLRINIKAFRGNLRKSG</sequence>
<accession>A0A061ATG7</accession>